<dbReference type="InterPro" id="IPR011049">
    <property type="entry name" value="Serralysin-like_metalloprot_C"/>
</dbReference>
<evidence type="ECO:0000313" key="2">
    <source>
        <dbReference type="Proteomes" id="UP001501588"/>
    </source>
</evidence>
<sequence length="242" mass="25140">MSNFVLAVDPIRPWNTLLPGSNQFNLGGSDDRGLVLNGSVSGPPATIELYGSNSGTRGANLLNGAAQVNVVRYTVAGQVVMRADDALITGPLLAAWLRGDRSAFGQAVFVGDDFIALSNAAERQNGYGGNDVMHGRSGNDTLFGSDGNDTLFGDGGNDTAYGGAGDDHFGGIIGMDTFLIGALKRRTQLAPTPLGQSVPESMGVFLSGPEDVDALAFRERIGFLNGTLHLDPAGAAGQVWRL</sequence>
<gene>
    <name evidence="1" type="ORF">GCM10009416_49370</name>
</gene>
<dbReference type="RefSeq" id="WP_343898128.1">
    <property type="nucleotide sequence ID" value="NZ_BAAAFZ010000110.1"/>
</dbReference>
<protein>
    <recommendedName>
        <fullName evidence="3">Calcium-binding protein</fullName>
    </recommendedName>
</protein>
<evidence type="ECO:0000313" key="1">
    <source>
        <dbReference type="EMBL" id="GAA0606296.1"/>
    </source>
</evidence>
<organism evidence="1 2">
    <name type="scientific">Craurococcus roseus</name>
    <dbReference type="NCBI Taxonomy" id="77585"/>
    <lineage>
        <taxon>Bacteria</taxon>
        <taxon>Pseudomonadati</taxon>
        <taxon>Pseudomonadota</taxon>
        <taxon>Alphaproteobacteria</taxon>
        <taxon>Acetobacterales</taxon>
        <taxon>Acetobacteraceae</taxon>
        <taxon>Craurococcus</taxon>
    </lineage>
</organism>
<dbReference type="PRINTS" id="PR00313">
    <property type="entry name" value="CABNDNGRPT"/>
</dbReference>
<dbReference type="InterPro" id="IPR001343">
    <property type="entry name" value="Hemolysn_Ca-bd"/>
</dbReference>
<dbReference type="Pfam" id="PF00353">
    <property type="entry name" value="HemolysinCabind"/>
    <property type="match status" value="1"/>
</dbReference>
<reference evidence="2" key="1">
    <citation type="journal article" date="2019" name="Int. J. Syst. Evol. Microbiol.">
        <title>The Global Catalogue of Microorganisms (GCM) 10K type strain sequencing project: providing services to taxonomists for standard genome sequencing and annotation.</title>
        <authorList>
            <consortium name="The Broad Institute Genomics Platform"/>
            <consortium name="The Broad Institute Genome Sequencing Center for Infectious Disease"/>
            <person name="Wu L."/>
            <person name="Ma J."/>
        </authorList>
    </citation>
    <scope>NUCLEOTIDE SEQUENCE [LARGE SCALE GENOMIC DNA]</scope>
    <source>
        <strain evidence="2">JCM 9933</strain>
    </source>
</reference>
<accession>A0ABP3RFH8</accession>
<dbReference type="SUPFAM" id="SSF51120">
    <property type="entry name" value="beta-Roll"/>
    <property type="match status" value="1"/>
</dbReference>
<comment type="caution">
    <text evidence="1">The sequence shown here is derived from an EMBL/GenBank/DDBJ whole genome shotgun (WGS) entry which is preliminary data.</text>
</comment>
<evidence type="ECO:0008006" key="3">
    <source>
        <dbReference type="Google" id="ProtNLM"/>
    </source>
</evidence>
<proteinExistence type="predicted"/>
<dbReference type="EMBL" id="BAAAFZ010000110">
    <property type="protein sequence ID" value="GAA0606296.1"/>
    <property type="molecule type" value="Genomic_DNA"/>
</dbReference>
<dbReference type="Gene3D" id="2.150.10.10">
    <property type="entry name" value="Serralysin-like metalloprotease, C-terminal"/>
    <property type="match status" value="1"/>
</dbReference>
<dbReference type="Proteomes" id="UP001501588">
    <property type="component" value="Unassembled WGS sequence"/>
</dbReference>
<keyword evidence="2" id="KW-1185">Reference proteome</keyword>
<name>A0ABP3RFH8_9PROT</name>